<dbReference type="InterPro" id="IPR023210">
    <property type="entry name" value="NADP_OxRdtase_dom"/>
</dbReference>
<dbReference type="EC" id="1.1.1.317" evidence="4"/>
<dbReference type="HOGENOM" id="CLU_023205_2_1_1"/>
<evidence type="ECO:0000256" key="2">
    <source>
        <dbReference type="SAM" id="Coils"/>
    </source>
</evidence>
<dbReference type="GO" id="GO:0005737">
    <property type="term" value="C:cytoplasm"/>
    <property type="evidence" value="ECO:0007669"/>
    <property type="project" value="TreeGrafter"/>
</dbReference>
<gene>
    <name evidence="4" type="ORF">SAPIO_CDS7068</name>
</gene>
<dbReference type="VEuPathDB" id="FungiDB:SAPIO_CDS7068"/>
<dbReference type="InterPro" id="IPR020471">
    <property type="entry name" value="AKR"/>
</dbReference>
<dbReference type="InterPro" id="IPR050791">
    <property type="entry name" value="Aldo-Keto_reductase"/>
</dbReference>
<dbReference type="Proteomes" id="UP000028545">
    <property type="component" value="Unassembled WGS sequence"/>
</dbReference>
<feature type="coiled-coil region" evidence="2">
    <location>
        <begin position="292"/>
        <end position="327"/>
    </location>
</feature>
<dbReference type="SUPFAM" id="SSF51430">
    <property type="entry name" value="NAD(P)-linked oxidoreductase"/>
    <property type="match status" value="1"/>
</dbReference>
<evidence type="ECO:0000259" key="3">
    <source>
        <dbReference type="Pfam" id="PF00248"/>
    </source>
</evidence>
<dbReference type="OrthoDB" id="37537at2759"/>
<organism evidence="4 5">
    <name type="scientific">Pseudallescheria apiosperma</name>
    <name type="common">Scedosporium apiospermum</name>
    <dbReference type="NCBI Taxonomy" id="563466"/>
    <lineage>
        <taxon>Eukaryota</taxon>
        <taxon>Fungi</taxon>
        <taxon>Dikarya</taxon>
        <taxon>Ascomycota</taxon>
        <taxon>Pezizomycotina</taxon>
        <taxon>Sordariomycetes</taxon>
        <taxon>Hypocreomycetidae</taxon>
        <taxon>Microascales</taxon>
        <taxon>Microascaceae</taxon>
        <taxon>Scedosporium</taxon>
    </lineage>
</organism>
<keyword evidence="1 4" id="KW-0560">Oxidoreductase</keyword>
<dbReference type="PANTHER" id="PTHR43625">
    <property type="entry name" value="AFLATOXIN B1 ALDEHYDE REDUCTASE"/>
    <property type="match status" value="1"/>
</dbReference>
<sequence length="342" mass="37844">MAPPNTLPTRPLGKDGPLVPRLGLGLMGFSVAYGKARSDEERLEFLTKAWEMGETFWDTANLYGDSEDLIGKWFAANPEKRKDIFLATKFGMTFTPSAGITIDTSPEHCRASIEKSLQRLGLPYVDLYYIHRLDGKTPIEKTMRVMVELKNEGKIKYIGLSEPSAASLRRAYAIHPIACVQNEYSPFCLEVETKTLETARELGVAIVAFSPLGRGILTGAIRGVEDVRGEGDMRHTSGLPWFQEDNLKKNVELADRIGALAKKKGVTVAQLTLAWVLAQGDDFFAIPGTKSAERLRENLGALDVEVEEEEEKEIRKLADEVAGARVMEAHSQANYADTPLEE</sequence>
<dbReference type="RefSeq" id="XP_016640830.1">
    <property type="nucleotide sequence ID" value="XM_016789003.1"/>
</dbReference>
<dbReference type="AlphaFoldDB" id="A0A084G119"/>
<dbReference type="KEGG" id="sapo:SAPIO_CDS7068"/>
<protein>
    <submittedName>
        <fullName evidence="4">Aldo-keto reductase yakc [NADP(+)]</fullName>
        <ecNumber evidence="4">1.1.1.317</ecNumber>
    </submittedName>
</protein>
<name>A0A084G119_PSEDA</name>
<dbReference type="Pfam" id="PF00248">
    <property type="entry name" value="Aldo_ket_red"/>
    <property type="match status" value="1"/>
</dbReference>
<evidence type="ECO:0000256" key="1">
    <source>
        <dbReference type="ARBA" id="ARBA00023002"/>
    </source>
</evidence>
<dbReference type="GO" id="GO:0016491">
    <property type="term" value="F:oxidoreductase activity"/>
    <property type="evidence" value="ECO:0007669"/>
    <property type="project" value="UniProtKB-KW"/>
</dbReference>
<dbReference type="GeneID" id="27726140"/>
<dbReference type="PRINTS" id="PR00069">
    <property type="entry name" value="ALDKETRDTASE"/>
</dbReference>
<dbReference type="PANTHER" id="PTHR43625:SF40">
    <property type="entry name" value="ALDO-KETO REDUCTASE YAKC [NADP(+)]"/>
    <property type="match status" value="1"/>
</dbReference>
<dbReference type="OMA" id="LFWRGPE"/>
<evidence type="ECO:0000313" key="5">
    <source>
        <dbReference type="Proteomes" id="UP000028545"/>
    </source>
</evidence>
<dbReference type="EMBL" id="JOWA01000110">
    <property type="protein sequence ID" value="KEZ41031.1"/>
    <property type="molecule type" value="Genomic_DNA"/>
</dbReference>
<reference evidence="4 5" key="1">
    <citation type="journal article" date="2014" name="Genome Announc.">
        <title>Draft genome sequence of the pathogenic fungus Scedosporium apiospermum.</title>
        <authorList>
            <person name="Vandeputte P."/>
            <person name="Ghamrawi S."/>
            <person name="Rechenmann M."/>
            <person name="Iltis A."/>
            <person name="Giraud S."/>
            <person name="Fleury M."/>
            <person name="Thornton C."/>
            <person name="Delhaes L."/>
            <person name="Meyer W."/>
            <person name="Papon N."/>
            <person name="Bouchara J.P."/>
        </authorList>
    </citation>
    <scope>NUCLEOTIDE SEQUENCE [LARGE SCALE GENOMIC DNA]</scope>
    <source>
        <strain evidence="4 5">IHEM 14462</strain>
    </source>
</reference>
<proteinExistence type="predicted"/>
<keyword evidence="2" id="KW-0175">Coiled coil</keyword>
<dbReference type="InterPro" id="IPR036812">
    <property type="entry name" value="NAD(P)_OxRdtase_dom_sf"/>
</dbReference>
<dbReference type="Gene3D" id="3.20.20.100">
    <property type="entry name" value="NADP-dependent oxidoreductase domain"/>
    <property type="match status" value="1"/>
</dbReference>
<comment type="caution">
    <text evidence="4">The sequence shown here is derived from an EMBL/GenBank/DDBJ whole genome shotgun (WGS) entry which is preliminary data.</text>
</comment>
<feature type="domain" description="NADP-dependent oxidoreductase" evidence="3">
    <location>
        <begin position="21"/>
        <end position="318"/>
    </location>
</feature>
<evidence type="ECO:0000313" key="4">
    <source>
        <dbReference type="EMBL" id="KEZ41031.1"/>
    </source>
</evidence>
<keyword evidence="5" id="KW-1185">Reference proteome</keyword>
<accession>A0A084G119</accession>